<keyword evidence="3 5" id="KW-0175">Coiled coil</keyword>
<keyword evidence="5" id="KW-0964">Secreted</keyword>
<dbReference type="GO" id="GO:0071973">
    <property type="term" value="P:bacterial-type flagellum-dependent cell motility"/>
    <property type="evidence" value="ECO:0007669"/>
    <property type="project" value="TreeGrafter"/>
</dbReference>
<dbReference type="Proteomes" id="UP000265882">
    <property type="component" value="Unassembled WGS sequence"/>
</dbReference>
<dbReference type="PANTHER" id="PTHR30288">
    <property type="entry name" value="FLAGELLAR CAP/ASSEMBLY PROTEIN FLID"/>
    <property type="match status" value="1"/>
</dbReference>
<gene>
    <name evidence="8" type="ORF">C4520_10660</name>
</gene>
<comment type="caution">
    <text evidence="8">The sequence shown here is derived from an EMBL/GenBank/DDBJ whole genome shotgun (WGS) entry which is preliminary data.</text>
</comment>
<evidence type="ECO:0000313" key="9">
    <source>
        <dbReference type="Proteomes" id="UP000265882"/>
    </source>
</evidence>
<accession>A0A3A4NJL3</accession>
<feature type="domain" description="Flagellar hook-associated protein 2 N-terminal" evidence="6">
    <location>
        <begin position="12"/>
        <end position="108"/>
    </location>
</feature>
<organism evidence="8 9">
    <name type="scientific">Abyssobacteria bacterium (strain SURF_5)</name>
    <dbReference type="NCBI Taxonomy" id="2093360"/>
    <lineage>
        <taxon>Bacteria</taxon>
        <taxon>Pseudomonadati</taxon>
        <taxon>Candidatus Hydrogenedentota</taxon>
        <taxon>Candidatus Abyssobacteria</taxon>
    </lineage>
</organism>
<dbReference type="GO" id="GO:0009421">
    <property type="term" value="C:bacterial-type flagellum filament cap"/>
    <property type="evidence" value="ECO:0007669"/>
    <property type="project" value="InterPro"/>
</dbReference>
<feature type="domain" description="Flagellar hook-associated protein 2 C-terminal" evidence="7">
    <location>
        <begin position="316"/>
        <end position="550"/>
    </location>
</feature>
<evidence type="ECO:0000256" key="1">
    <source>
        <dbReference type="ARBA" id="ARBA00009764"/>
    </source>
</evidence>
<dbReference type="AlphaFoldDB" id="A0A3A4NJL3"/>
<dbReference type="EMBL" id="QZKU01000072">
    <property type="protein sequence ID" value="RJP20928.1"/>
    <property type="molecule type" value="Genomic_DNA"/>
</dbReference>
<dbReference type="PANTHER" id="PTHR30288:SF0">
    <property type="entry name" value="FLAGELLAR HOOK-ASSOCIATED PROTEIN 2"/>
    <property type="match status" value="1"/>
</dbReference>
<name>A0A3A4NJL3_ABYX5</name>
<protein>
    <recommendedName>
        <fullName evidence="5">Flagellar hook-associated protein 2</fullName>
        <shortName evidence="5">HAP2</shortName>
    </recommendedName>
    <alternativeName>
        <fullName evidence="5">Flagellar cap protein</fullName>
    </alternativeName>
</protein>
<dbReference type="InterPro" id="IPR003481">
    <property type="entry name" value="FliD_N"/>
</dbReference>
<comment type="similarity">
    <text evidence="1 5">Belongs to the FliD family.</text>
</comment>
<evidence type="ECO:0000259" key="7">
    <source>
        <dbReference type="Pfam" id="PF07195"/>
    </source>
</evidence>
<proteinExistence type="inferred from homology"/>
<dbReference type="Pfam" id="PF07195">
    <property type="entry name" value="FliD_C"/>
    <property type="match status" value="1"/>
</dbReference>
<dbReference type="GO" id="GO:0007155">
    <property type="term" value="P:cell adhesion"/>
    <property type="evidence" value="ECO:0007669"/>
    <property type="project" value="InterPro"/>
</dbReference>
<reference evidence="8 9" key="1">
    <citation type="journal article" date="2017" name="ISME J.">
        <title>Energy and carbon metabolisms in a deep terrestrial subsurface fluid microbial community.</title>
        <authorList>
            <person name="Momper L."/>
            <person name="Jungbluth S.P."/>
            <person name="Lee M.D."/>
            <person name="Amend J.P."/>
        </authorList>
    </citation>
    <scope>NUCLEOTIDE SEQUENCE [LARGE SCALE GENOMIC DNA]</scope>
    <source>
        <strain evidence="8">SURF_5</strain>
    </source>
</reference>
<evidence type="ECO:0000256" key="5">
    <source>
        <dbReference type="RuleBase" id="RU362066"/>
    </source>
</evidence>
<comment type="function">
    <text evidence="5">Required for morphogenesis and for the elongation of the flagellar filament by facilitating polymerization of the flagellin monomers at the tip of growing filament. Forms a capping structure, which prevents flagellin subunits (transported through the central channel of the flagellum) from leaking out without polymerization at the distal end.</text>
</comment>
<comment type="subcellular location">
    <subcellularLocation>
        <location evidence="5">Secreted</location>
    </subcellularLocation>
    <subcellularLocation>
        <location evidence="5">Bacterial flagellum</location>
    </subcellularLocation>
</comment>
<evidence type="ECO:0000259" key="6">
    <source>
        <dbReference type="Pfam" id="PF02465"/>
    </source>
</evidence>
<dbReference type="InterPro" id="IPR040026">
    <property type="entry name" value="FliD"/>
</dbReference>
<dbReference type="GO" id="GO:0009424">
    <property type="term" value="C:bacterial-type flagellum hook"/>
    <property type="evidence" value="ECO:0007669"/>
    <property type="project" value="UniProtKB-UniRule"/>
</dbReference>
<dbReference type="InterPro" id="IPR010809">
    <property type="entry name" value="FliD_C"/>
</dbReference>
<dbReference type="GO" id="GO:0005576">
    <property type="term" value="C:extracellular region"/>
    <property type="evidence" value="ECO:0007669"/>
    <property type="project" value="UniProtKB-SubCell"/>
</dbReference>
<evidence type="ECO:0000256" key="3">
    <source>
        <dbReference type="ARBA" id="ARBA00023054"/>
    </source>
</evidence>
<evidence type="ECO:0000313" key="8">
    <source>
        <dbReference type="EMBL" id="RJP20928.1"/>
    </source>
</evidence>
<sequence length="770" mass="79554">MGERITFSGLSTGIDFQSIVDVMILAERRRIDLVMLNKAEEQAKLTAIQGFNTLLLGLRTSATSLSKQSSFQTLSATSTQENLILASVTGNAAPGTHILTVNRLAQAHQLASQGFADTDTTSLGTGTVTIQVGSGASTAIEIDASNNTLSGLRDAINNSDAGVTASIIHDGSSLNPYRLLLSGSETGAANTIDVTVDLTGGTAPDFTNKTIDAVEAGAYNSAAYTGAATASGTYTGDRNQTFLVEIMTGGAVGAATFRYSTDGGLTFNDNGGAGFVTSAGGTALEDGVSIAFSDSGTLTWGDTFSIDTFVPTIQAAQDASVTLGSASGGGAPITVTSATNTLTDIIPGVKVTLVGADSATPVTITVESDTEAVRGAIEGFVESYNEVIDFLNDQLDYDAALEEAGPLIGDSLLISVQNDLRRIATGVIGGLPSDMNRLGAVGITSVSETGKLVIDDAKLDKALAEDLSGVANLFATSSSTTNPDITFLSSTGKTVFSSTGFNVNITQAATQGVLEGDLISSFPVTLTASNNQIRLKIDGKESSILTLTAKTYSTGDELAAEIQAKINADPALAGRHVVVSYSAGRLVFTSSTYGSSSMVELGTEPPNSAFTDLGLSNSISTAGKDVAGTINGEQATGKGQILKGNAGNLTTDGLSLLVTLTPSEVDPLEAEGVVTVIDGVASRLSDTLGFLTDPVDGRVTSRTDTLTRQIEEFDEDIKAMEIRLEEKRIDLLEEFARLEASLAELSSQGEFLIQQLASLPMTNTLSRRDD</sequence>
<keyword evidence="4 5" id="KW-0975">Bacterial flagellum</keyword>
<comment type="subunit">
    <text evidence="2 5">Homopentamer.</text>
</comment>
<dbReference type="Pfam" id="PF02465">
    <property type="entry name" value="FliD_N"/>
    <property type="match status" value="1"/>
</dbReference>
<evidence type="ECO:0000256" key="2">
    <source>
        <dbReference type="ARBA" id="ARBA00011255"/>
    </source>
</evidence>
<feature type="coiled-coil region" evidence="5">
    <location>
        <begin position="703"/>
        <end position="748"/>
    </location>
</feature>
<evidence type="ECO:0000256" key="4">
    <source>
        <dbReference type="ARBA" id="ARBA00023143"/>
    </source>
</evidence>